<feature type="non-terminal residue" evidence="1">
    <location>
        <position position="52"/>
    </location>
</feature>
<gene>
    <name evidence="1" type="ORF">AVEN_245421_1</name>
</gene>
<proteinExistence type="predicted"/>
<reference evidence="1 2" key="1">
    <citation type="journal article" date="2019" name="Sci. Rep.">
        <title>Orb-weaving spider Araneus ventricosus genome elucidates the spidroin gene catalogue.</title>
        <authorList>
            <person name="Kono N."/>
            <person name="Nakamura H."/>
            <person name="Ohtoshi R."/>
            <person name="Moran D.A.P."/>
            <person name="Shinohara A."/>
            <person name="Yoshida Y."/>
            <person name="Fujiwara M."/>
            <person name="Mori M."/>
            <person name="Tomita M."/>
            <person name="Arakawa K."/>
        </authorList>
    </citation>
    <scope>NUCLEOTIDE SEQUENCE [LARGE SCALE GENOMIC DNA]</scope>
</reference>
<evidence type="ECO:0000313" key="1">
    <source>
        <dbReference type="EMBL" id="GBN80459.1"/>
    </source>
</evidence>
<accession>A0A4Y2RZ22</accession>
<protein>
    <submittedName>
        <fullName evidence="1">Uncharacterized protein</fullName>
    </submittedName>
</protein>
<evidence type="ECO:0000313" key="2">
    <source>
        <dbReference type="Proteomes" id="UP000499080"/>
    </source>
</evidence>
<dbReference type="Proteomes" id="UP000499080">
    <property type="component" value="Unassembled WGS sequence"/>
</dbReference>
<dbReference type="EMBL" id="BGPR01148264">
    <property type="protein sequence ID" value="GBN80459.1"/>
    <property type="molecule type" value="Genomic_DNA"/>
</dbReference>
<sequence>MEGLGSTMVLHTVPLDLRIYSSPRILQTCPEAMKQSPREDLALVALLWLQSS</sequence>
<keyword evidence="2" id="KW-1185">Reference proteome</keyword>
<comment type="caution">
    <text evidence="1">The sequence shown here is derived from an EMBL/GenBank/DDBJ whole genome shotgun (WGS) entry which is preliminary data.</text>
</comment>
<name>A0A4Y2RZ22_ARAVE</name>
<organism evidence="1 2">
    <name type="scientific">Araneus ventricosus</name>
    <name type="common">Orbweaver spider</name>
    <name type="synonym">Epeira ventricosa</name>
    <dbReference type="NCBI Taxonomy" id="182803"/>
    <lineage>
        <taxon>Eukaryota</taxon>
        <taxon>Metazoa</taxon>
        <taxon>Ecdysozoa</taxon>
        <taxon>Arthropoda</taxon>
        <taxon>Chelicerata</taxon>
        <taxon>Arachnida</taxon>
        <taxon>Araneae</taxon>
        <taxon>Araneomorphae</taxon>
        <taxon>Entelegynae</taxon>
        <taxon>Araneoidea</taxon>
        <taxon>Araneidae</taxon>
        <taxon>Araneus</taxon>
    </lineage>
</organism>
<dbReference type="AlphaFoldDB" id="A0A4Y2RZ22"/>